<dbReference type="SMART" id="SM00267">
    <property type="entry name" value="GGDEF"/>
    <property type="match status" value="1"/>
</dbReference>
<feature type="domain" description="GGDEF" evidence="2">
    <location>
        <begin position="276"/>
        <end position="408"/>
    </location>
</feature>
<dbReference type="InterPro" id="IPR035919">
    <property type="entry name" value="EAL_sf"/>
</dbReference>
<dbReference type="KEGG" id="gai:IMCC3135_14405"/>
<proteinExistence type="predicted"/>
<evidence type="ECO:0000259" key="2">
    <source>
        <dbReference type="PROSITE" id="PS50887"/>
    </source>
</evidence>
<dbReference type="PANTHER" id="PTHR44757">
    <property type="entry name" value="DIGUANYLATE CYCLASE DGCP"/>
    <property type="match status" value="1"/>
</dbReference>
<dbReference type="Gene3D" id="3.20.20.450">
    <property type="entry name" value="EAL domain"/>
    <property type="match status" value="1"/>
</dbReference>
<dbReference type="SUPFAM" id="SSF141868">
    <property type="entry name" value="EAL domain-like"/>
    <property type="match status" value="1"/>
</dbReference>
<accession>A0A2Z2NNI0</accession>
<evidence type="ECO:0000313" key="3">
    <source>
        <dbReference type="EMBL" id="ASJ72966.1"/>
    </source>
</evidence>
<gene>
    <name evidence="3" type="ORF">IMCC3135_14405</name>
</gene>
<dbReference type="InterPro" id="IPR043128">
    <property type="entry name" value="Rev_trsase/Diguanyl_cyclase"/>
</dbReference>
<protein>
    <submittedName>
        <fullName evidence="3">Putative signaling protein</fullName>
    </submittedName>
</protein>
<feature type="domain" description="EAL" evidence="1">
    <location>
        <begin position="421"/>
        <end position="670"/>
    </location>
</feature>
<dbReference type="CDD" id="cd01949">
    <property type="entry name" value="GGDEF"/>
    <property type="match status" value="1"/>
</dbReference>
<dbReference type="RefSeq" id="WP_088918226.1">
    <property type="nucleotide sequence ID" value="NZ_CP018632.1"/>
</dbReference>
<evidence type="ECO:0000313" key="4">
    <source>
        <dbReference type="Proteomes" id="UP000250079"/>
    </source>
</evidence>
<dbReference type="PANTHER" id="PTHR44757:SF2">
    <property type="entry name" value="BIOFILM ARCHITECTURE MAINTENANCE PROTEIN MBAA"/>
    <property type="match status" value="1"/>
</dbReference>
<dbReference type="Gene3D" id="3.30.70.270">
    <property type="match status" value="1"/>
</dbReference>
<dbReference type="AlphaFoldDB" id="A0A2Z2NNI0"/>
<dbReference type="PROSITE" id="PS50883">
    <property type="entry name" value="EAL"/>
    <property type="match status" value="1"/>
</dbReference>
<dbReference type="SMART" id="SM00052">
    <property type="entry name" value="EAL"/>
    <property type="match status" value="1"/>
</dbReference>
<dbReference type="InterPro" id="IPR001633">
    <property type="entry name" value="EAL_dom"/>
</dbReference>
<dbReference type="OrthoDB" id="1316910at2"/>
<dbReference type="Pfam" id="PF00990">
    <property type="entry name" value="GGDEF"/>
    <property type="match status" value="1"/>
</dbReference>
<dbReference type="InterPro" id="IPR029787">
    <property type="entry name" value="Nucleotide_cyclase"/>
</dbReference>
<dbReference type="InterPro" id="IPR052155">
    <property type="entry name" value="Biofilm_reg_signaling"/>
</dbReference>
<dbReference type="InterPro" id="IPR000160">
    <property type="entry name" value="GGDEF_dom"/>
</dbReference>
<dbReference type="EMBL" id="CP018632">
    <property type="protein sequence ID" value="ASJ72966.1"/>
    <property type="molecule type" value="Genomic_DNA"/>
</dbReference>
<dbReference type="Pfam" id="PF00563">
    <property type="entry name" value="EAL"/>
    <property type="match status" value="1"/>
</dbReference>
<dbReference type="CDD" id="cd01948">
    <property type="entry name" value="EAL"/>
    <property type="match status" value="1"/>
</dbReference>
<organism evidence="3 4">
    <name type="scientific">Granulosicoccus antarcticus IMCC3135</name>
    <dbReference type="NCBI Taxonomy" id="1192854"/>
    <lineage>
        <taxon>Bacteria</taxon>
        <taxon>Pseudomonadati</taxon>
        <taxon>Pseudomonadota</taxon>
        <taxon>Gammaproteobacteria</taxon>
        <taxon>Chromatiales</taxon>
        <taxon>Granulosicoccaceae</taxon>
        <taxon>Granulosicoccus</taxon>
    </lineage>
</organism>
<name>A0A2Z2NNI0_9GAMM</name>
<evidence type="ECO:0000259" key="1">
    <source>
        <dbReference type="PROSITE" id="PS50883"/>
    </source>
</evidence>
<dbReference type="PROSITE" id="PS50887">
    <property type="entry name" value="GGDEF"/>
    <property type="match status" value="1"/>
</dbReference>
<keyword evidence="4" id="KW-1185">Reference proteome</keyword>
<dbReference type="Proteomes" id="UP000250079">
    <property type="component" value="Chromosome"/>
</dbReference>
<dbReference type="SUPFAM" id="SSF55073">
    <property type="entry name" value="Nucleotide cyclase"/>
    <property type="match status" value="1"/>
</dbReference>
<reference evidence="3 4" key="1">
    <citation type="submission" date="2016-12" db="EMBL/GenBank/DDBJ databases">
        <authorList>
            <person name="Song W.-J."/>
            <person name="Kurnit D.M."/>
        </authorList>
    </citation>
    <scope>NUCLEOTIDE SEQUENCE [LARGE SCALE GENOMIC DNA]</scope>
    <source>
        <strain evidence="3 4">IMCC3135</strain>
    </source>
</reference>
<dbReference type="NCBIfam" id="TIGR00254">
    <property type="entry name" value="GGDEF"/>
    <property type="match status" value="1"/>
</dbReference>
<sequence length="680" mass="75848">MPDFNPSTDLRIHALAHVQAPLCLFDVDSLRILWANEEGLKYWQADSLDELRTREFKQDMAGLAKTQIRQIHSSCHEDGNTHTGQSSQFFATQLAPVELRFSAFATQDTHKALLIQALDKPAGVEAELLHGATALLHTPAMISVYDAEYDLIYCNPAARDTLSHTCTTLPQRLLNEMDLLIIMEELEVCETCNVELEVNTLIGPRWHQMTFQITDNALTGKPGAILVSASDATERRIAQQSAYKLAYTDSLTGLPNRAALNIYLDELLSDEAGYTPEFSLFFLDLDRFKIINDSLGHAVGDQLLIETAHRLKQSIGTNSLVSRLGGDEFVVITNKMTDIRKLTETADNILQSMAEPVILNKQKLHIKPSIGICRLPMDGANITELMENADAAMYLAKSRQCGYCFFDKQMSINMSENIKDRLGLENDLVTAVKNNEFELYYQPKISCITQAVTGVEALIRWHHPTRGLVPPDDFISIAEDTGQILQLGNWVLDESMRQQREWHKAGLTIPVSINISAHQFNADDLMMNVSEMLVKHGCDPAMIELEITESMLLGNADKVNQTLHQLSAMGIKLALDDFGTGYSNLAYLQKYPLDILKIDRAFLGDQTRSMLMGTILDMGRVLGLKVVAEGVETKAQVNWLVENGCDQMQGFYYSQPLPVAGITDYLISYCTPDALKHKAA</sequence>